<organism evidence="2 3">
    <name type="scientific">Enterococcus ureilyticus</name>
    <dbReference type="NCBI Taxonomy" id="1131292"/>
    <lineage>
        <taxon>Bacteria</taxon>
        <taxon>Bacillati</taxon>
        <taxon>Bacillota</taxon>
        <taxon>Bacilli</taxon>
        <taxon>Lactobacillales</taxon>
        <taxon>Enterococcaceae</taxon>
        <taxon>Enterococcus</taxon>
    </lineage>
</organism>
<evidence type="ECO:0000313" key="2">
    <source>
        <dbReference type="EMBL" id="OEG22685.1"/>
    </source>
</evidence>
<dbReference type="Gene3D" id="1.10.10.10">
    <property type="entry name" value="Winged helix-like DNA-binding domain superfamily/Winged helix DNA-binding domain"/>
    <property type="match status" value="1"/>
</dbReference>
<dbReference type="OrthoDB" id="285216at2"/>
<feature type="domain" description="HTH lysR-type" evidence="1">
    <location>
        <begin position="28"/>
        <end position="73"/>
    </location>
</feature>
<dbReference type="EMBL" id="MIKC01000012">
    <property type="protein sequence ID" value="OEG22685.1"/>
    <property type="molecule type" value="Genomic_DNA"/>
</dbReference>
<dbReference type="Proteomes" id="UP000094469">
    <property type="component" value="Unassembled WGS sequence"/>
</dbReference>
<accession>A0A1E5HCZ5</accession>
<dbReference type="RefSeq" id="WP_069639852.1">
    <property type="nucleotide sequence ID" value="NZ_JAFBEZ010000002.1"/>
</dbReference>
<evidence type="ECO:0000259" key="1">
    <source>
        <dbReference type="Pfam" id="PF00126"/>
    </source>
</evidence>
<dbReference type="Pfam" id="PF00126">
    <property type="entry name" value="HTH_1"/>
    <property type="match status" value="1"/>
</dbReference>
<dbReference type="PANTHER" id="PTHR30432:SF1">
    <property type="entry name" value="DNA-BINDING TRANSCRIPTIONAL DUAL REGULATOR MODE"/>
    <property type="match status" value="1"/>
</dbReference>
<dbReference type="PANTHER" id="PTHR30432">
    <property type="entry name" value="TRANSCRIPTIONAL REGULATOR MODE"/>
    <property type="match status" value="1"/>
</dbReference>
<dbReference type="InterPro" id="IPR000847">
    <property type="entry name" value="LysR_HTH_N"/>
</dbReference>
<keyword evidence="3" id="KW-1185">Reference proteome</keyword>
<dbReference type="InterPro" id="IPR051815">
    <property type="entry name" value="Molybdate_resp_trans_reg"/>
</dbReference>
<protein>
    <submittedName>
        <fullName evidence="2">LysR family transcriptional regulator</fullName>
    </submittedName>
</protein>
<dbReference type="GO" id="GO:0003700">
    <property type="term" value="F:DNA-binding transcription factor activity"/>
    <property type="evidence" value="ECO:0007669"/>
    <property type="project" value="InterPro"/>
</dbReference>
<dbReference type="SUPFAM" id="SSF46785">
    <property type="entry name" value="Winged helix' DNA-binding domain"/>
    <property type="match status" value="1"/>
</dbReference>
<proteinExistence type="predicted"/>
<reference evidence="3" key="1">
    <citation type="submission" date="2016-09" db="EMBL/GenBank/DDBJ databases">
        <authorList>
            <person name="Gulvik C.A."/>
        </authorList>
    </citation>
    <scope>NUCLEOTIDE SEQUENCE [LARGE SCALE GENOMIC DNA]</scope>
    <source>
        <strain evidence="3">LMG 26676</strain>
    </source>
</reference>
<gene>
    <name evidence="2" type="ORF">BCR24_02275</name>
</gene>
<dbReference type="InterPro" id="IPR036388">
    <property type="entry name" value="WH-like_DNA-bd_sf"/>
</dbReference>
<comment type="caution">
    <text evidence="2">The sequence shown here is derived from an EMBL/GenBank/DDBJ whole genome shotgun (WGS) entry which is preliminary data.</text>
</comment>
<sequence>MKEQAAFDYTLNLKLRTNKIFFGPGIVELLQRISQTGSLNTAAKQMRMSYNKAWRMIQKAEAELGYPLIVKSVGGSNGGGSTVTIHGKRLTTKFLLFQKKTYQITNQYFTEIFRDDLELEERE</sequence>
<dbReference type="AlphaFoldDB" id="A0A1E5HCZ5"/>
<dbReference type="InterPro" id="IPR036390">
    <property type="entry name" value="WH_DNA-bd_sf"/>
</dbReference>
<evidence type="ECO:0000313" key="3">
    <source>
        <dbReference type="Proteomes" id="UP000094469"/>
    </source>
</evidence>
<name>A0A1E5HCZ5_9ENTE</name>
<dbReference type="STRING" id="1131292.BCR24_02275"/>